<dbReference type="Pfam" id="PF07568">
    <property type="entry name" value="HisKA_2"/>
    <property type="match status" value="1"/>
</dbReference>
<dbReference type="GO" id="GO:0005524">
    <property type="term" value="F:ATP binding"/>
    <property type="evidence" value="ECO:0007669"/>
    <property type="project" value="UniProtKB-KW"/>
</dbReference>
<evidence type="ECO:0000256" key="5">
    <source>
        <dbReference type="ARBA" id="ARBA00022741"/>
    </source>
</evidence>
<dbReference type="PANTHER" id="PTHR41523">
    <property type="entry name" value="TWO-COMPONENT SYSTEM SENSOR PROTEIN"/>
    <property type="match status" value="1"/>
</dbReference>
<dbReference type="CDD" id="cd16936">
    <property type="entry name" value="HATPase_RsbW-like"/>
    <property type="match status" value="1"/>
</dbReference>
<evidence type="ECO:0000256" key="1">
    <source>
        <dbReference type="ARBA" id="ARBA00000085"/>
    </source>
</evidence>
<evidence type="ECO:0000256" key="3">
    <source>
        <dbReference type="ARBA" id="ARBA00022553"/>
    </source>
</evidence>
<dbReference type="Proteomes" id="UP000199379">
    <property type="component" value="Unassembled WGS sequence"/>
</dbReference>
<dbReference type="EC" id="2.7.13.3" evidence="2"/>
<keyword evidence="5" id="KW-0547">Nucleotide-binding</keyword>
<dbReference type="InterPro" id="IPR003594">
    <property type="entry name" value="HATPase_dom"/>
</dbReference>
<dbReference type="Gene3D" id="3.30.450.20">
    <property type="entry name" value="PAS domain"/>
    <property type="match status" value="2"/>
</dbReference>
<keyword evidence="12" id="KW-1185">Reference proteome</keyword>
<evidence type="ECO:0000256" key="4">
    <source>
        <dbReference type="ARBA" id="ARBA00022679"/>
    </source>
</evidence>
<keyword evidence="8" id="KW-0812">Transmembrane</keyword>
<evidence type="ECO:0000313" key="11">
    <source>
        <dbReference type="EMBL" id="SEJ76074.1"/>
    </source>
</evidence>
<keyword evidence="8" id="KW-0472">Membrane</keyword>
<dbReference type="PANTHER" id="PTHR41523:SF8">
    <property type="entry name" value="ETHYLENE RESPONSE SENSOR PROTEIN"/>
    <property type="match status" value="1"/>
</dbReference>
<feature type="transmembrane region" description="Helical" evidence="8">
    <location>
        <begin position="286"/>
        <end position="304"/>
    </location>
</feature>
<keyword evidence="7" id="KW-0067">ATP-binding</keyword>
<organism evidence="11 12">
    <name type="scientific">Cribrihabitans marinus</name>
    <dbReference type="NCBI Taxonomy" id="1227549"/>
    <lineage>
        <taxon>Bacteria</taxon>
        <taxon>Pseudomonadati</taxon>
        <taxon>Pseudomonadota</taxon>
        <taxon>Alphaproteobacteria</taxon>
        <taxon>Rhodobacterales</taxon>
        <taxon>Paracoccaceae</taxon>
        <taxon>Cribrihabitans</taxon>
    </lineage>
</organism>
<comment type="catalytic activity">
    <reaction evidence="1">
        <text>ATP + protein L-histidine = ADP + protein N-phospho-L-histidine.</text>
        <dbReference type="EC" id="2.7.13.3"/>
    </reaction>
</comment>
<dbReference type="InterPro" id="IPR036890">
    <property type="entry name" value="HATPase_C_sf"/>
</dbReference>
<dbReference type="InterPro" id="IPR011495">
    <property type="entry name" value="Sig_transdc_His_kin_sub2_dim/P"/>
</dbReference>
<evidence type="ECO:0000256" key="7">
    <source>
        <dbReference type="ARBA" id="ARBA00022840"/>
    </source>
</evidence>
<evidence type="ECO:0000259" key="10">
    <source>
        <dbReference type="Pfam" id="PF07568"/>
    </source>
</evidence>
<dbReference type="STRING" id="1227549.SAMN05444007_10718"/>
<accession>A0A1H7BGJ9</accession>
<protein>
    <recommendedName>
        <fullName evidence="2">histidine kinase</fullName>
        <ecNumber evidence="2">2.7.13.3</ecNumber>
    </recommendedName>
</protein>
<dbReference type="Gene3D" id="3.30.565.10">
    <property type="entry name" value="Histidine kinase-like ATPase, C-terminal domain"/>
    <property type="match status" value="1"/>
</dbReference>
<dbReference type="AlphaFoldDB" id="A0A1H7BGJ9"/>
<gene>
    <name evidence="11" type="ORF">SAMN05444007_10718</name>
</gene>
<keyword evidence="6 11" id="KW-0418">Kinase</keyword>
<feature type="transmembrane region" description="Helical" evidence="8">
    <location>
        <begin position="14"/>
        <end position="35"/>
    </location>
</feature>
<reference evidence="11 12" key="1">
    <citation type="submission" date="2016-10" db="EMBL/GenBank/DDBJ databases">
        <authorList>
            <person name="de Groot N.N."/>
        </authorList>
    </citation>
    <scope>NUCLEOTIDE SEQUENCE [LARGE SCALE GENOMIC DNA]</scope>
    <source>
        <strain evidence="11 12">DSM 29340</strain>
    </source>
</reference>
<feature type="domain" description="Histidine kinase/HSP90-like ATPase" evidence="9">
    <location>
        <begin position="474"/>
        <end position="566"/>
    </location>
</feature>
<proteinExistence type="predicted"/>
<keyword evidence="4" id="KW-0808">Transferase</keyword>
<dbReference type="EMBL" id="FNYD01000007">
    <property type="protein sequence ID" value="SEJ76074.1"/>
    <property type="molecule type" value="Genomic_DNA"/>
</dbReference>
<dbReference type="Pfam" id="PF02518">
    <property type="entry name" value="HATPase_c"/>
    <property type="match status" value="1"/>
</dbReference>
<evidence type="ECO:0000256" key="6">
    <source>
        <dbReference type="ARBA" id="ARBA00022777"/>
    </source>
</evidence>
<evidence type="ECO:0000256" key="8">
    <source>
        <dbReference type="SAM" id="Phobius"/>
    </source>
</evidence>
<name>A0A1H7BGJ9_9RHOB</name>
<dbReference type="OrthoDB" id="9767435at2"/>
<evidence type="ECO:0000259" key="9">
    <source>
        <dbReference type="Pfam" id="PF02518"/>
    </source>
</evidence>
<evidence type="ECO:0000313" key="12">
    <source>
        <dbReference type="Proteomes" id="UP000199379"/>
    </source>
</evidence>
<dbReference type="GO" id="GO:0004673">
    <property type="term" value="F:protein histidine kinase activity"/>
    <property type="evidence" value="ECO:0007669"/>
    <property type="project" value="UniProtKB-EC"/>
</dbReference>
<keyword evidence="3" id="KW-0597">Phosphoprotein</keyword>
<feature type="domain" description="Signal transduction histidine kinase subgroup 2 dimerisation and phosphoacceptor" evidence="10">
    <location>
        <begin position="375"/>
        <end position="448"/>
    </location>
</feature>
<dbReference type="SUPFAM" id="SSF55874">
    <property type="entry name" value="ATPase domain of HSP90 chaperone/DNA topoisomerase II/histidine kinase"/>
    <property type="match status" value="1"/>
</dbReference>
<sequence>MTEVQPRRRLRDLLGFRLAFVLAVVLLPLTLISVLKSMAVLEESRARSEAALTGETMRATSGELRLIQEARGAATVLAGSLPRMTGDLDACSQALRGMMEGGERYSLIAFVPVDGISRCNSAGREFDFSGDPLHERASQELQTSFAVKPVGLVSGASVLVVSHPVFDEGGAYLGLVSLSIPHSGLRVAPDRGDAPDPMLTVLTFDPAGNVLTASRQLDSLEEAVPADRALQALTVEVAQSFTAVSAAGQRRAFSVVPLVPGELFALGSWPFEGAGTVIGFFNKIPVLFPILMWLASLVVAWLAVERLVTRNVRRLSASLVSFAGGSRLVGDIDMRDAPLELREMAEAYDMMTENILQDEAQLEDMVHQKEVLLREVHHRVKNNLQLIASIMNMQMRRTRSAEAKTIMKGLQDRVMSLATIHRELYQTAGLTDIHSDELLSTIVGQIANLADGPDHRFSLKTDFDDIRLTPDQAVPLALLVAEAMTNAIKYASAPEGEAAEIRVALKRTGDEEAELRLRNTVDPRATSMDEEVAAIDDGQDKSGLGLQLVSAFSMQIGGQVEREDGDASHSLTIAFRLAPLADGEERNCRAEAEAAEPVE</sequence>
<dbReference type="RefSeq" id="WP_092367297.1">
    <property type="nucleotide sequence ID" value="NZ_BMGV01000007.1"/>
</dbReference>
<keyword evidence="8" id="KW-1133">Transmembrane helix</keyword>
<evidence type="ECO:0000256" key="2">
    <source>
        <dbReference type="ARBA" id="ARBA00012438"/>
    </source>
</evidence>